<comment type="subcellular location">
    <subcellularLocation>
        <location evidence="1">Cell membrane</location>
        <topology evidence="1">Multi-pass membrane protein</topology>
    </subcellularLocation>
</comment>
<dbReference type="AlphaFoldDB" id="A0A9D9NSR7"/>
<keyword evidence="4 7" id="KW-0812">Transmembrane</keyword>
<feature type="transmembrane region" description="Helical" evidence="7">
    <location>
        <begin position="7"/>
        <end position="28"/>
    </location>
</feature>
<evidence type="ECO:0000256" key="6">
    <source>
        <dbReference type="ARBA" id="ARBA00023136"/>
    </source>
</evidence>
<organism evidence="8 9">
    <name type="scientific">Candidatus Cryptobacteroides excrementavium</name>
    <dbReference type="NCBI Taxonomy" id="2840759"/>
    <lineage>
        <taxon>Bacteria</taxon>
        <taxon>Pseudomonadati</taxon>
        <taxon>Bacteroidota</taxon>
        <taxon>Bacteroidia</taxon>
        <taxon>Bacteroidales</taxon>
        <taxon>Candidatus Cryptobacteroides</taxon>
    </lineage>
</organism>
<evidence type="ECO:0000256" key="1">
    <source>
        <dbReference type="ARBA" id="ARBA00004651"/>
    </source>
</evidence>
<keyword evidence="3" id="KW-1003">Cell membrane</keyword>
<name>A0A9D9NSR7_9BACT</name>
<evidence type="ECO:0000256" key="4">
    <source>
        <dbReference type="ARBA" id="ARBA00022692"/>
    </source>
</evidence>
<dbReference type="PANTHER" id="PTHR43663:SF1">
    <property type="entry name" value="CHROMATE TRANSPORTER"/>
    <property type="match status" value="1"/>
</dbReference>
<feature type="transmembrane region" description="Helical" evidence="7">
    <location>
        <begin position="161"/>
        <end position="181"/>
    </location>
</feature>
<evidence type="ECO:0000256" key="7">
    <source>
        <dbReference type="SAM" id="Phobius"/>
    </source>
</evidence>
<evidence type="ECO:0000256" key="3">
    <source>
        <dbReference type="ARBA" id="ARBA00022475"/>
    </source>
</evidence>
<proteinExistence type="inferred from homology"/>
<gene>
    <name evidence="8" type="ORF">IAB78_06380</name>
</gene>
<evidence type="ECO:0000313" key="8">
    <source>
        <dbReference type="EMBL" id="MBO8486034.1"/>
    </source>
</evidence>
<sequence>MIYLELFTTFFVIGFFTIGGGYAMLSLIQAQVVTVHNWIDEDTFTDIVAISQMTPGPIGINSATYIGYTVLEQTGAPQFMCILGSFSTTIAVVLPSFIIVLAMCRMYSRFKNNMVFKGLMDGLRPAVVGLIGAAAIVLMTKENFPDWKSWILFAAAFAVSWWKKAGPITTIIAGGIMGLLLY</sequence>
<evidence type="ECO:0000256" key="2">
    <source>
        <dbReference type="ARBA" id="ARBA00005262"/>
    </source>
</evidence>
<evidence type="ECO:0000256" key="5">
    <source>
        <dbReference type="ARBA" id="ARBA00022989"/>
    </source>
</evidence>
<dbReference type="PANTHER" id="PTHR43663">
    <property type="entry name" value="CHROMATE TRANSPORT PROTEIN-RELATED"/>
    <property type="match status" value="1"/>
</dbReference>
<dbReference type="GO" id="GO:0005886">
    <property type="term" value="C:plasma membrane"/>
    <property type="evidence" value="ECO:0007669"/>
    <property type="project" value="UniProtKB-SubCell"/>
</dbReference>
<reference evidence="8" key="2">
    <citation type="journal article" date="2021" name="PeerJ">
        <title>Extensive microbial diversity within the chicken gut microbiome revealed by metagenomics and culture.</title>
        <authorList>
            <person name="Gilroy R."/>
            <person name="Ravi A."/>
            <person name="Getino M."/>
            <person name="Pursley I."/>
            <person name="Horton D.L."/>
            <person name="Alikhan N.F."/>
            <person name="Baker D."/>
            <person name="Gharbi K."/>
            <person name="Hall N."/>
            <person name="Watson M."/>
            <person name="Adriaenssens E.M."/>
            <person name="Foster-Nyarko E."/>
            <person name="Jarju S."/>
            <person name="Secka A."/>
            <person name="Antonio M."/>
            <person name="Oren A."/>
            <person name="Chaudhuri R.R."/>
            <person name="La Ragione R."/>
            <person name="Hildebrand F."/>
            <person name="Pallen M.J."/>
        </authorList>
    </citation>
    <scope>NUCLEOTIDE SEQUENCE</scope>
    <source>
        <strain evidence="8">B2-16538</strain>
    </source>
</reference>
<dbReference type="Proteomes" id="UP000823750">
    <property type="component" value="Unassembled WGS sequence"/>
</dbReference>
<dbReference type="EMBL" id="JADILX010000092">
    <property type="protein sequence ID" value="MBO8486034.1"/>
    <property type="molecule type" value="Genomic_DNA"/>
</dbReference>
<accession>A0A9D9NSR7</accession>
<evidence type="ECO:0000313" key="9">
    <source>
        <dbReference type="Proteomes" id="UP000823750"/>
    </source>
</evidence>
<protein>
    <submittedName>
        <fullName evidence="8">Chromate transporter</fullName>
    </submittedName>
</protein>
<comment type="caution">
    <text evidence="8">The sequence shown here is derived from an EMBL/GenBank/DDBJ whole genome shotgun (WGS) entry which is preliminary data.</text>
</comment>
<feature type="transmembrane region" description="Helical" evidence="7">
    <location>
        <begin position="77"/>
        <end position="102"/>
    </location>
</feature>
<dbReference type="GO" id="GO:0015109">
    <property type="term" value="F:chromate transmembrane transporter activity"/>
    <property type="evidence" value="ECO:0007669"/>
    <property type="project" value="InterPro"/>
</dbReference>
<dbReference type="InterPro" id="IPR052518">
    <property type="entry name" value="CHR_Transporter"/>
</dbReference>
<reference evidence="8" key="1">
    <citation type="submission" date="2020-10" db="EMBL/GenBank/DDBJ databases">
        <authorList>
            <person name="Gilroy R."/>
        </authorList>
    </citation>
    <scope>NUCLEOTIDE SEQUENCE</scope>
    <source>
        <strain evidence="8">B2-16538</strain>
    </source>
</reference>
<dbReference type="Pfam" id="PF02417">
    <property type="entry name" value="Chromate_transp"/>
    <property type="match status" value="1"/>
</dbReference>
<keyword evidence="6 7" id="KW-0472">Membrane</keyword>
<keyword evidence="5 7" id="KW-1133">Transmembrane helix</keyword>
<dbReference type="InterPro" id="IPR003370">
    <property type="entry name" value="Chromate_transpt"/>
</dbReference>
<comment type="similarity">
    <text evidence="2">Belongs to the chromate ion transporter (CHR) (TC 2.A.51) family.</text>
</comment>
<feature type="transmembrane region" description="Helical" evidence="7">
    <location>
        <begin position="123"/>
        <end position="141"/>
    </location>
</feature>